<dbReference type="InterPro" id="IPR009057">
    <property type="entry name" value="Homeodomain-like_sf"/>
</dbReference>
<dbReference type="SMART" id="SM00342">
    <property type="entry name" value="HTH_ARAC"/>
    <property type="match status" value="1"/>
</dbReference>
<dbReference type="Pfam" id="PF00072">
    <property type="entry name" value="Response_reg"/>
    <property type="match status" value="1"/>
</dbReference>
<dbReference type="SUPFAM" id="SSF52172">
    <property type="entry name" value="CheY-like"/>
    <property type="match status" value="1"/>
</dbReference>
<dbReference type="Pfam" id="PF12833">
    <property type="entry name" value="HTH_18"/>
    <property type="match status" value="1"/>
</dbReference>
<organism evidence="7 8">
    <name type="scientific">Halalkalibacter okhensis</name>
    <dbReference type="NCBI Taxonomy" id="333138"/>
    <lineage>
        <taxon>Bacteria</taxon>
        <taxon>Bacillati</taxon>
        <taxon>Bacillota</taxon>
        <taxon>Bacilli</taxon>
        <taxon>Bacillales</taxon>
        <taxon>Bacillaceae</taxon>
        <taxon>Halalkalibacter</taxon>
    </lineage>
</organism>
<dbReference type="InterPro" id="IPR001789">
    <property type="entry name" value="Sig_transdc_resp-reg_receiver"/>
</dbReference>
<dbReference type="InterPro" id="IPR018060">
    <property type="entry name" value="HTH_AraC"/>
</dbReference>
<name>A0A0B0II55_9BACI</name>
<dbReference type="Gene3D" id="3.40.50.2300">
    <property type="match status" value="1"/>
</dbReference>
<evidence type="ECO:0000259" key="6">
    <source>
        <dbReference type="PROSITE" id="PS50110"/>
    </source>
</evidence>
<feature type="domain" description="Response regulatory" evidence="6">
    <location>
        <begin position="3"/>
        <end position="120"/>
    </location>
</feature>
<dbReference type="Gene3D" id="1.10.10.60">
    <property type="entry name" value="Homeodomain-like"/>
    <property type="match status" value="2"/>
</dbReference>
<evidence type="ECO:0000313" key="7">
    <source>
        <dbReference type="EMBL" id="KHF40562.1"/>
    </source>
</evidence>
<protein>
    <recommendedName>
        <fullName evidence="9">AraC family transcriptional regulator</fullName>
    </recommendedName>
</protein>
<dbReference type="CDD" id="cd17536">
    <property type="entry name" value="REC_YesN-like"/>
    <property type="match status" value="1"/>
</dbReference>
<keyword evidence="8" id="KW-1185">Reference proteome</keyword>
<evidence type="ECO:0000256" key="1">
    <source>
        <dbReference type="ARBA" id="ARBA00023015"/>
    </source>
</evidence>
<dbReference type="eggNOG" id="COG2207">
    <property type="taxonomic scope" value="Bacteria"/>
</dbReference>
<dbReference type="Proteomes" id="UP000030832">
    <property type="component" value="Unassembled WGS sequence"/>
</dbReference>
<evidence type="ECO:0008006" key="9">
    <source>
        <dbReference type="Google" id="ProtNLM"/>
    </source>
</evidence>
<dbReference type="PRINTS" id="PR00032">
    <property type="entry name" value="HTHARAC"/>
</dbReference>
<dbReference type="PANTHER" id="PTHR43280">
    <property type="entry name" value="ARAC-FAMILY TRANSCRIPTIONAL REGULATOR"/>
    <property type="match status" value="1"/>
</dbReference>
<dbReference type="InterPro" id="IPR020449">
    <property type="entry name" value="Tscrpt_reg_AraC-type_HTH"/>
</dbReference>
<dbReference type="eggNOG" id="COG4753">
    <property type="taxonomic scope" value="Bacteria"/>
</dbReference>
<proteinExistence type="predicted"/>
<reference evidence="7 8" key="1">
    <citation type="submission" date="2014-09" db="EMBL/GenBank/DDBJ databases">
        <title>Genome sequencing and annotation of Bacillus Okhensis strain Kh10-101T.</title>
        <authorList>
            <person name="Prakash J.S."/>
        </authorList>
    </citation>
    <scope>NUCLEOTIDE SEQUENCE [LARGE SCALE GENOMIC DNA]</scope>
    <source>
        <strain evidence="8">Kh10-101T</strain>
    </source>
</reference>
<dbReference type="OrthoDB" id="159632at2"/>
<sequence>MYRVLVVEDEYWMCEGLCKMIDKLDIDFTVADVAHNGSEALQKLKNDRFDLVLSDIRMPVMDGLEFMKSMNSLNLHLPVVIITGHNEFEYARTAFRLGAIDYLLKPIKSSELRDILENCREQLSESTGHSEENTVDLNEQNKGVELIQSILKLIESSYKEDLSLSIIAEQAGFNASYLSRLFKLEAGKGFVQYLREVRMKHACQFLLESEMTIDQVAKSVGFMDEKHFRRTFKKDLGTTPGEYRRIQKSKK</sequence>
<dbReference type="SMART" id="SM00448">
    <property type="entry name" value="REC"/>
    <property type="match status" value="1"/>
</dbReference>
<evidence type="ECO:0000256" key="2">
    <source>
        <dbReference type="ARBA" id="ARBA00023125"/>
    </source>
</evidence>
<dbReference type="GO" id="GO:0003700">
    <property type="term" value="F:DNA-binding transcription factor activity"/>
    <property type="evidence" value="ECO:0007669"/>
    <property type="project" value="InterPro"/>
</dbReference>
<evidence type="ECO:0000313" key="8">
    <source>
        <dbReference type="Proteomes" id="UP000030832"/>
    </source>
</evidence>
<dbReference type="PROSITE" id="PS01124">
    <property type="entry name" value="HTH_ARAC_FAMILY_2"/>
    <property type="match status" value="1"/>
</dbReference>
<evidence type="ECO:0000259" key="5">
    <source>
        <dbReference type="PROSITE" id="PS01124"/>
    </source>
</evidence>
<dbReference type="GO" id="GO:0043565">
    <property type="term" value="F:sequence-specific DNA binding"/>
    <property type="evidence" value="ECO:0007669"/>
    <property type="project" value="InterPro"/>
</dbReference>
<evidence type="ECO:0000256" key="4">
    <source>
        <dbReference type="PROSITE-ProRule" id="PRU00169"/>
    </source>
</evidence>
<dbReference type="PANTHER" id="PTHR43280:SF2">
    <property type="entry name" value="HTH-TYPE TRANSCRIPTIONAL REGULATOR EXSA"/>
    <property type="match status" value="1"/>
</dbReference>
<keyword evidence="4" id="KW-0597">Phosphoprotein</keyword>
<keyword evidence="3" id="KW-0804">Transcription</keyword>
<dbReference type="GO" id="GO:0000160">
    <property type="term" value="P:phosphorelay signal transduction system"/>
    <property type="evidence" value="ECO:0007669"/>
    <property type="project" value="InterPro"/>
</dbReference>
<keyword evidence="1" id="KW-0805">Transcription regulation</keyword>
<dbReference type="InterPro" id="IPR011006">
    <property type="entry name" value="CheY-like_superfamily"/>
</dbReference>
<gene>
    <name evidence="7" type="ORF">LQ50_08540</name>
</gene>
<dbReference type="EMBL" id="JRJU01000008">
    <property type="protein sequence ID" value="KHF40562.1"/>
    <property type="molecule type" value="Genomic_DNA"/>
</dbReference>
<dbReference type="AlphaFoldDB" id="A0A0B0II55"/>
<dbReference type="STRING" id="333138.LQ50_08540"/>
<feature type="modified residue" description="4-aspartylphosphate" evidence="4">
    <location>
        <position position="55"/>
    </location>
</feature>
<evidence type="ECO:0000256" key="3">
    <source>
        <dbReference type="ARBA" id="ARBA00023163"/>
    </source>
</evidence>
<dbReference type="RefSeq" id="WP_034627939.1">
    <property type="nucleotide sequence ID" value="NZ_JRJU01000008.1"/>
</dbReference>
<keyword evidence="2" id="KW-0238">DNA-binding</keyword>
<comment type="caution">
    <text evidence="7">The sequence shown here is derived from an EMBL/GenBank/DDBJ whole genome shotgun (WGS) entry which is preliminary data.</text>
</comment>
<accession>A0A0B0II55</accession>
<dbReference type="SUPFAM" id="SSF46689">
    <property type="entry name" value="Homeodomain-like"/>
    <property type="match status" value="2"/>
</dbReference>
<feature type="domain" description="HTH araC/xylS-type" evidence="5">
    <location>
        <begin position="148"/>
        <end position="246"/>
    </location>
</feature>
<dbReference type="PROSITE" id="PS50110">
    <property type="entry name" value="RESPONSE_REGULATORY"/>
    <property type="match status" value="1"/>
</dbReference>